<name>A0ABR4CCE5_9HELO</name>
<keyword evidence="1" id="KW-1133">Transmembrane helix</keyword>
<dbReference type="Proteomes" id="UP001595075">
    <property type="component" value="Unassembled WGS sequence"/>
</dbReference>
<accession>A0ABR4CCE5</accession>
<sequence length="199" mass="22214">MSLDPIIPRSGMSNILHYKFEHGIFFPLTPAPSYSPTNISSEYDFISESNYNSDLDLRFDPDNMQRQHPYAISEVEPDFSHLPGPEQIPSPLFVVENEEIQARMRRVEENELDVWRRGVQGGSRAGSENGTVALNQARTMSLQYQQSTAWLQPAILAILAILAIPHALLIRPRTLNLSHSGPSITACFALKADLALPTT</sequence>
<comment type="caution">
    <text evidence="2">The sequence shown here is derived from an EMBL/GenBank/DDBJ whole genome shotgun (WGS) entry which is preliminary data.</text>
</comment>
<reference evidence="2 3" key="1">
    <citation type="journal article" date="2024" name="Commun. Biol.">
        <title>Comparative genomic analysis of thermophilic fungi reveals convergent evolutionary adaptations and gene losses.</title>
        <authorList>
            <person name="Steindorff A.S."/>
            <person name="Aguilar-Pontes M.V."/>
            <person name="Robinson A.J."/>
            <person name="Andreopoulos B."/>
            <person name="LaButti K."/>
            <person name="Kuo A."/>
            <person name="Mondo S."/>
            <person name="Riley R."/>
            <person name="Otillar R."/>
            <person name="Haridas S."/>
            <person name="Lipzen A."/>
            <person name="Grimwood J."/>
            <person name="Schmutz J."/>
            <person name="Clum A."/>
            <person name="Reid I.D."/>
            <person name="Moisan M.C."/>
            <person name="Butler G."/>
            <person name="Nguyen T.T.M."/>
            <person name="Dewar K."/>
            <person name="Conant G."/>
            <person name="Drula E."/>
            <person name="Henrissat B."/>
            <person name="Hansel C."/>
            <person name="Singer S."/>
            <person name="Hutchinson M.I."/>
            <person name="de Vries R.P."/>
            <person name="Natvig D.O."/>
            <person name="Powell A.J."/>
            <person name="Tsang A."/>
            <person name="Grigoriev I.V."/>
        </authorList>
    </citation>
    <scope>NUCLEOTIDE SEQUENCE [LARGE SCALE GENOMIC DNA]</scope>
    <source>
        <strain evidence="2 3">CBS 494.80</strain>
    </source>
</reference>
<keyword evidence="1" id="KW-0812">Transmembrane</keyword>
<evidence type="ECO:0000256" key="1">
    <source>
        <dbReference type="SAM" id="Phobius"/>
    </source>
</evidence>
<feature type="transmembrane region" description="Helical" evidence="1">
    <location>
        <begin position="150"/>
        <end position="170"/>
    </location>
</feature>
<keyword evidence="3" id="KW-1185">Reference proteome</keyword>
<gene>
    <name evidence="2" type="ORF">VTL71DRAFT_2030</name>
</gene>
<keyword evidence="1" id="KW-0472">Membrane</keyword>
<protein>
    <submittedName>
        <fullName evidence="2">Uncharacterized protein</fullName>
    </submittedName>
</protein>
<evidence type="ECO:0000313" key="2">
    <source>
        <dbReference type="EMBL" id="KAL2067605.1"/>
    </source>
</evidence>
<evidence type="ECO:0000313" key="3">
    <source>
        <dbReference type="Proteomes" id="UP001595075"/>
    </source>
</evidence>
<dbReference type="EMBL" id="JAZHXI010000010">
    <property type="protein sequence ID" value="KAL2067605.1"/>
    <property type="molecule type" value="Genomic_DNA"/>
</dbReference>
<organism evidence="2 3">
    <name type="scientific">Oculimacula yallundae</name>
    <dbReference type="NCBI Taxonomy" id="86028"/>
    <lineage>
        <taxon>Eukaryota</taxon>
        <taxon>Fungi</taxon>
        <taxon>Dikarya</taxon>
        <taxon>Ascomycota</taxon>
        <taxon>Pezizomycotina</taxon>
        <taxon>Leotiomycetes</taxon>
        <taxon>Helotiales</taxon>
        <taxon>Ploettnerulaceae</taxon>
        <taxon>Oculimacula</taxon>
    </lineage>
</organism>
<proteinExistence type="predicted"/>